<feature type="transmembrane region" description="Helical" evidence="5">
    <location>
        <begin position="130"/>
        <end position="150"/>
    </location>
</feature>
<dbReference type="PANTHER" id="PTHR23501:SF59">
    <property type="entry name" value="MAJOR FACILITATOR SUPERFAMILY (MFS) PROFILE DOMAIN-CONTAINING PROTEIN-RELATED"/>
    <property type="match status" value="1"/>
</dbReference>
<name>A0AA39XVA6_9PEZI</name>
<feature type="domain" description="Major facilitator superfamily (MFS) profile" evidence="6">
    <location>
        <begin position="1"/>
        <end position="376"/>
    </location>
</feature>
<feature type="transmembrane region" description="Helical" evidence="5">
    <location>
        <begin position="229"/>
        <end position="249"/>
    </location>
</feature>
<dbReference type="GO" id="GO:0022857">
    <property type="term" value="F:transmembrane transporter activity"/>
    <property type="evidence" value="ECO:0007669"/>
    <property type="project" value="InterPro"/>
</dbReference>
<gene>
    <name evidence="7" type="ORF">B0T16DRAFT_430897</name>
</gene>
<sequence>MGTVFSLTATIFQQPIAEISHVVGRKPAFLLVLAIFAAGSTVAAMADNMAVLLIGRSMQGFASGGTVLAAIVLTDLIELRDRATWLKRWLFWINLPAIAAAAAGLGLLLGFDTPEDGVLRSLRKVDWAGIAIFMPSAVALLVPFTMSGIFFSWHSWQAILPLLLGIAGLTALGLHQRFIAKNPMFRASLFTNRATVFGFMGQAVFGVCVNMIFYYLVIYWSGVRGFSEILTGVALLPETFAIPIAAILCGLIMRQKNRIRWAMWVGWPLTSLSIGLLWFLDTKTPLPVLILINAGVGLGAGTIASALNVAILATTKREDNGHAMAMGWLFKSAGMCMGIAIGTAVFTVQMEKELEKIGGADMTAQSFLRALKEVKNDPAGREVIVNTLRILWLICCVLSGVVGLLCCSVKYPPLYDPDMSLSTPERGQQRRLLHGDT</sequence>
<feature type="transmembrane region" description="Helical" evidence="5">
    <location>
        <begin position="196"/>
        <end position="217"/>
    </location>
</feature>
<keyword evidence="2 5" id="KW-0812">Transmembrane</keyword>
<feature type="transmembrane region" description="Helical" evidence="5">
    <location>
        <begin position="325"/>
        <end position="346"/>
    </location>
</feature>
<feature type="transmembrane region" description="Helical" evidence="5">
    <location>
        <begin position="156"/>
        <end position="175"/>
    </location>
</feature>
<feature type="transmembrane region" description="Helical" evidence="5">
    <location>
        <begin position="27"/>
        <end position="46"/>
    </location>
</feature>
<keyword evidence="8" id="KW-1185">Reference proteome</keyword>
<dbReference type="Proteomes" id="UP001174936">
    <property type="component" value="Unassembled WGS sequence"/>
</dbReference>
<feature type="transmembrane region" description="Helical" evidence="5">
    <location>
        <begin position="286"/>
        <end position="313"/>
    </location>
</feature>
<feature type="transmembrane region" description="Helical" evidence="5">
    <location>
        <begin position="261"/>
        <end position="280"/>
    </location>
</feature>
<dbReference type="GO" id="GO:0005886">
    <property type="term" value="C:plasma membrane"/>
    <property type="evidence" value="ECO:0007669"/>
    <property type="project" value="TreeGrafter"/>
</dbReference>
<dbReference type="InterPro" id="IPR020846">
    <property type="entry name" value="MFS_dom"/>
</dbReference>
<evidence type="ECO:0000313" key="8">
    <source>
        <dbReference type="Proteomes" id="UP001174936"/>
    </source>
</evidence>
<dbReference type="PROSITE" id="PS50850">
    <property type="entry name" value="MFS"/>
    <property type="match status" value="1"/>
</dbReference>
<evidence type="ECO:0000313" key="7">
    <source>
        <dbReference type="EMBL" id="KAK0640919.1"/>
    </source>
</evidence>
<evidence type="ECO:0000256" key="2">
    <source>
        <dbReference type="ARBA" id="ARBA00022692"/>
    </source>
</evidence>
<dbReference type="EMBL" id="JAULSV010000006">
    <property type="protein sequence ID" value="KAK0640919.1"/>
    <property type="molecule type" value="Genomic_DNA"/>
</dbReference>
<keyword evidence="3 5" id="KW-1133">Transmembrane helix</keyword>
<keyword evidence="4 5" id="KW-0472">Membrane</keyword>
<proteinExistence type="predicted"/>
<evidence type="ECO:0000256" key="4">
    <source>
        <dbReference type="ARBA" id="ARBA00023136"/>
    </source>
</evidence>
<evidence type="ECO:0000259" key="6">
    <source>
        <dbReference type="PROSITE" id="PS50850"/>
    </source>
</evidence>
<evidence type="ECO:0000256" key="3">
    <source>
        <dbReference type="ARBA" id="ARBA00022989"/>
    </source>
</evidence>
<dbReference type="InterPro" id="IPR036259">
    <property type="entry name" value="MFS_trans_sf"/>
</dbReference>
<dbReference type="Pfam" id="PF07690">
    <property type="entry name" value="MFS_1"/>
    <property type="match status" value="1"/>
</dbReference>
<accession>A0AA39XVA6</accession>
<dbReference type="Gene3D" id="1.20.1250.20">
    <property type="entry name" value="MFS general substrate transporter like domains"/>
    <property type="match status" value="2"/>
</dbReference>
<comment type="caution">
    <text evidence="7">The sequence shown here is derived from an EMBL/GenBank/DDBJ whole genome shotgun (WGS) entry which is preliminary data.</text>
</comment>
<organism evidence="7 8">
    <name type="scientific">Cercophora newfieldiana</name>
    <dbReference type="NCBI Taxonomy" id="92897"/>
    <lineage>
        <taxon>Eukaryota</taxon>
        <taxon>Fungi</taxon>
        <taxon>Dikarya</taxon>
        <taxon>Ascomycota</taxon>
        <taxon>Pezizomycotina</taxon>
        <taxon>Sordariomycetes</taxon>
        <taxon>Sordariomycetidae</taxon>
        <taxon>Sordariales</taxon>
        <taxon>Lasiosphaeriaceae</taxon>
        <taxon>Cercophora</taxon>
    </lineage>
</organism>
<dbReference type="InterPro" id="IPR011701">
    <property type="entry name" value="MFS"/>
</dbReference>
<dbReference type="AlphaFoldDB" id="A0AA39XVA6"/>
<evidence type="ECO:0000256" key="5">
    <source>
        <dbReference type="SAM" id="Phobius"/>
    </source>
</evidence>
<feature type="transmembrane region" description="Helical" evidence="5">
    <location>
        <begin position="89"/>
        <end position="109"/>
    </location>
</feature>
<feature type="transmembrane region" description="Helical" evidence="5">
    <location>
        <begin position="58"/>
        <end position="77"/>
    </location>
</feature>
<comment type="subcellular location">
    <subcellularLocation>
        <location evidence="1">Membrane</location>
        <topology evidence="1">Multi-pass membrane protein</topology>
    </subcellularLocation>
</comment>
<dbReference type="SUPFAM" id="SSF103473">
    <property type="entry name" value="MFS general substrate transporter"/>
    <property type="match status" value="1"/>
</dbReference>
<evidence type="ECO:0000256" key="1">
    <source>
        <dbReference type="ARBA" id="ARBA00004141"/>
    </source>
</evidence>
<dbReference type="PANTHER" id="PTHR23501">
    <property type="entry name" value="MAJOR FACILITATOR SUPERFAMILY"/>
    <property type="match status" value="1"/>
</dbReference>
<protein>
    <submittedName>
        <fullName evidence="7">Major facilitator superfamily domain-containing protein</fullName>
    </submittedName>
</protein>
<feature type="transmembrane region" description="Helical" evidence="5">
    <location>
        <begin position="390"/>
        <end position="411"/>
    </location>
</feature>
<reference evidence="7" key="1">
    <citation type="submission" date="2023-06" db="EMBL/GenBank/DDBJ databases">
        <title>Genome-scale phylogeny and comparative genomics of the fungal order Sordariales.</title>
        <authorList>
            <consortium name="Lawrence Berkeley National Laboratory"/>
            <person name="Hensen N."/>
            <person name="Bonometti L."/>
            <person name="Westerberg I."/>
            <person name="Brannstrom I.O."/>
            <person name="Guillou S."/>
            <person name="Cros-Aarteil S."/>
            <person name="Calhoun S."/>
            <person name="Haridas S."/>
            <person name="Kuo A."/>
            <person name="Mondo S."/>
            <person name="Pangilinan J."/>
            <person name="Riley R."/>
            <person name="Labutti K."/>
            <person name="Andreopoulos B."/>
            <person name="Lipzen A."/>
            <person name="Chen C."/>
            <person name="Yanf M."/>
            <person name="Daum C."/>
            <person name="Ng V."/>
            <person name="Clum A."/>
            <person name="Steindorff A."/>
            <person name="Ohm R."/>
            <person name="Martin F."/>
            <person name="Silar P."/>
            <person name="Natvig D."/>
            <person name="Lalanne C."/>
            <person name="Gautier V."/>
            <person name="Ament-Velasquez S.L."/>
            <person name="Kruys A."/>
            <person name="Hutchinson M.I."/>
            <person name="Powell A.J."/>
            <person name="Barry K."/>
            <person name="Miller A.N."/>
            <person name="Grigoriev I.V."/>
            <person name="Debuchy R."/>
            <person name="Gladieux P."/>
            <person name="Thoren M.H."/>
            <person name="Johannesson H."/>
        </authorList>
    </citation>
    <scope>NUCLEOTIDE SEQUENCE</scope>
    <source>
        <strain evidence="7">SMH2532-1</strain>
    </source>
</reference>